<dbReference type="Pfam" id="PF00535">
    <property type="entry name" value="Glycos_transf_2"/>
    <property type="match status" value="1"/>
</dbReference>
<dbReference type="GO" id="GO:0016740">
    <property type="term" value="F:transferase activity"/>
    <property type="evidence" value="ECO:0007669"/>
    <property type="project" value="UniProtKB-KW"/>
</dbReference>
<dbReference type="CDD" id="cd04179">
    <property type="entry name" value="DPM_DPG-synthase_like"/>
    <property type="match status" value="1"/>
</dbReference>
<reference evidence="2 3" key="1">
    <citation type="submission" date="2018-10" db="EMBL/GenBank/DDBJ databases">
        <title>Genomic Encyclopedia of Type Strains, Phase IV (KMG-IV): sequencing the most valuable type-strain genomes for metagenomic binning, comparative biology and taxonomic classification.</title>
        <authorList>
            <person name="Goeker M."/>
        </authorList>
    </citation>
    <scope>NUCLEOTIDE SEQUENCE [LARGE SCALE GENOMIC DNA]</scope>
    <source>
        <strain evidence="2 3">DSM 23229</strain>
    </source>
</reference>
<proteinExistence type="predicted"/>
<dbReference type="AlphaFoldDB" id="A0A420WX84"/>
<protein>
    <submittedName>
        <fullName evidence="2">Glycosyltransferase involved in cell wall biosynthesis</fullName>
    </submittedName>
</protein>
<dbReference type="Gene3D" id="3.90.550.10">
    <property type="entry name" value="Spore Coat Polysaccharide Biosynthesis Protein SpsA, Chain A"/>
    <property type="match status" value="1"/>
</dbReference>
<accession>A0A420WX84</accession>
<gene>
    <name evidence="2" type="ORF">C7446_1545</name>
</gene>
<dbReference type="InterPro" id="IPR029044">
    <property type="entry name" value="Nucleotide-diphossugar_trans"/>
</dbReference>
<keyword evidence="3" id="KW-1185">Reference proteome</keyword>
<feature type="domain" description="Glycosyltransferase 2-like" evidence="1">
    <location>
        <begin position="18"/>
        <end position="181"/>
    </location>
</feature>
<comment type="caution">
    <text evidence="2">The sequence shown here is derived from an EMBL/GenBank/DDBJ whole genome shotgun (WGS) entry which is preliminary data.</text>
</comment>
<evidence type="ECO:0000313" key="2">
    <source>
        <dbReference type="EMBL" id="RKR04340.1"/>
    </source>
</evidence>
<keyword evidence="2" id="KW-0808">Transferase</keyword>
<sequence>MSQSRTRRTDHGDVTACLLIPVYNHENAIAQTCATLSALGLPIILVDDGSHARCARILAELVERDGHRLLTLPRNGGKGAAVRAGLDFAEQAGFTHALQVDADGQHCLADLPAFLEHAHADPQQLAIGYACYDHSVPRHRYYSRYITHVWVWCNTLSTALRDTMCGVRLYPLAATNALLRRHPCGNRMEFDSEVLVRWYWRGHRLINLPVRVSYPRDGISHFRLVRDNLLMARMHLRLTLGMLRRLFPLLRRRTR</sequence>
<name>A0A420WX84_9GAMM</name>
<dbReference type="PANTHER" id="PTHR10859:SF91">
    <property type="entry name" value="DOLICHYL-PHOSPHATE BETA-GLUCOSYLTRANSFERASE"/>
    <property type="match status" value="1"/>
</dbReference>
<dbReference type="OrthoDB" id="9808633at2"/>
<organism evidence="2 3">
    <name type="scientific">Kushneria sinocarnis</name>
    <dbReference type="NCBI Taxonomy" id="595502"/>
    <lineage>
        <taxon>Bacteria</taxon>
        <taxon>Pseudomonadati</taxon>
        <taxon>Pseudomonadota</taxon>
        <taxon>Gammaproteobacteria</taxon>
        <taxon>Oceanospirillales</taxon>
        <taxon>Halomonadaceae</taxon>
        <taxon>Kushneria</taxon>
    </lineage>
</organism>
<dbReference type="RefSeq" id="WP_121172505.1">
    <property type="nucleotide sequence ID" value="NZ_RBIN01000004.1"/>
</dbReference>
<dbReference type="PANTHER" id="PTHR10859">
    <property type="entry name" value="GLYCOSYL TRANSFERASE"/>
    <property type="match status" value="1"/>
</dbReference>
<dbReference type="EMBL" id="RBIN01000004">
    <property type="protein sequence ID" value="RKR04340.1"/>
    <property type="molecule type" value="Genomic_DNA"/>
</dbReference>
<dbReference type="SUPFAM" id="SSF53448">
    <property type="entry name" value="Nucleotide-diphospho-sugar transferases"/>
    <property type="match status" value="1"/>
</dbReference>
<evidence type="ECO:0000259" key="1">
    <source>
        <dbReference type="Pfam" id="PF00535"/>
    </source>
</evidence>
<dbReference type="Proteomes" id="UP000281975">
    <property type="component" value="Unassembled WGS sequence"/>
</dbReference>
<dbReference type="InterPro" id="IPR001173">
    <property type="entry name" value="Glyco_trans_2-like"/>
</dbReference>
<evidence type="ECO:0000313" key="3">
    <source>
        <dbReference type="Proteomes" id="UP000281975"/>
    </source>
</evidence>
<dbReference type="GO" id="GO:0006487">
    <property type="term" value="P:protein N-linked glycosylation"/>
    <property type="evidence" value="ECO:0007669"/>
    <property type="project" value="TreeGrafter"/>
</dbReference>